<dbReference type="InterPro" id="IPR013087">
    <property type="entry name" value="Znf_C2H2_type"/>
</dbReference>
<comment type="caution">
    <text evidence="7">The sequence shown here is derived from an EMBL/GenBank/DDBJ whole genome shotgun (WGS) entry which is preliminary data.</text>
</comment>
<dbReference type="AlphaFoldDB" id="A0A507EAE8"/>
<dbReference type="FunFam" id="3.30.160.60:FF:000007">
    <property type="entry name" value="Basic krueppel-like factor 3"/>
    <property type="match status" value="1"/>
</dbReference>
<accession>A0A507EAE8</accession>
<dbReference type="GO" id="GO:0008270">
    <property type="term" value="F:zinc ion binding"/>
    <property type="evidence" value="ECO:0007669"/>
    <property type="project" value="UniProtKB-KW"/>
</dbReference>
<keyword evidence="3" id="KW-0862">Zinc</keyword>
<organism evidence="7 8">
    <name type="scientific">Powellomyces hirtus</name>
    <dbReference type="NCBI Taxonomy" id="109895"/>
    <lineage>
        <taxon>Eukaryota</taxon>
        <taxon>Fungi</taxon>
        <taxon>Fungi incertae sedis</taxon>
        <taxon>Chytridiomycota</taxon>
        <taxon>Chytridiomycota incertae sedis</taxon>
        <taxon>Chytridiomycetes</taxon>
        <taxon>Spizellomycetales</taxon>
        <taxon>Powellomycetaceae</taxon>
        <taxon>Powellomyces</taxon>
    </lineage>
</organism>
<dbReference type="EMBL" id="QEAQ01000010">
    <property type="protein sequence ID" value="TPX61053.1"/>
    <property type="molecule type" value="Genomic_DNA"/>
</dbReference>
<keyword evidence="8" id="KW-1185">Reference proteome</keyword>
<dbReference type="STRING" id="109895.A0A507EAE8"/>
<dbReference type="GO" id="GO:0000978">
    <property type="term" value="F:RNA polymerase II cis-regulatory region sequence-specific DNA binding"/>
    <property type="evidence" value="ECO:0007669"/>
    <property type="project" value="TreeGrafter"/>
</dbReference>
<reference evidence="7 8" key="1">
    <citation type="journal article" date="2019" name="Sci. Rep.">
        <title>Comparative genomics of chytrid fungi reveal insights into the obligate biotrophic and pathogenic lifestyle of Synchytrium endobioticum.</title>
        <authorList>
            <person name="van de Vossenberg B.T.L.H."/>
            <person name="Warris S."/>
            <person name="Nguyen H.D.T."/>
            <person name="van Gent-Pelzer M.P.E."/>
            <person name="Joly D.L."/>
            <person name="van de Geest H.C."/>
            <person name="Bonants P.J.M."/>
            <person name="Smith D.S."/>
            <person name="Levesque C.A."/>
            <person name="van der Lee T.A.J."/>
        </authorList>
    </citation>
    <scope>NUCLEOTIDE SEQUENCE [LARGE SCALE GENOMIC DNA]</scope>
    <source>
        <strain evidence="7 8">CBS 809.83</strain>
    </source>
</reference>
<dbReference type="Proteomes" id="UP000318582">
    <property type="component" value="Unassembled WGS sequence"/>
</dbReference>
<evidence type="ECO:0000256" key="3">
    <source>
        <dbReference type="ARBA" id="ARBA00022833"/>
    </source>
</evidence>
<dbReference type="SUPFAM" id="SSF57667">
    <property type="entry name" value="beta-beta-alpha zinc fingers"/>
    <property type="match status" value="1"/>
</dbReference>
<dbReference type="InterPro" id="IPR036236">
    <property type="entry name" value="Znf_C2H2_sf"/>
</dbReference>
<dbReference type="Gene3D" id="3.30.160.60">
    <property type="entry name" value="Classic Zinc Finger"/>
    <property type="match status" value="2"/>
</dbReference>
<dbReference type="PANTHER" id="PTHR23235">
    <property type="entry name" value="KRUEPPEL-LIKE TRANSCRIPTION FACTOR"/>
    <property type="match status" value="1"/>
</dbReference>
<evidence type="ECO:0000313" key="8">
    <source>
        <dbReference type="Proteomes" id="UP000318582"/>
    </source>
</evidence>
<dbReference type="PANTHER" id="PTHR23235:SF120">
    <property type="entry name" value="KRUPPEL-LIKE FACTOR 15"/>
    <property type="match status" value="1"/>
</dbReference>
<evidence type="ECO:0000256" key="1">
    <source>
        <dbReference type="ARBA" id="ARBA00022723"/>
    </source>
</evidence>
<dbReference type="Pfam" id="PF00096">
    <property type="entry name" value="zf-C2H2"/>
    <property type="match status" value="3"/>
</dbReference>
<keyword evidence="2 4" id="KW-0863">Zinc-finger</keyword>
<feature type="domain" description="C2H2-type" evidence="6">
    <location>
        <begin position="263"/>
        <end position="292"/>
    </location>
</feature>
<feature type="region of interest" description="Disordered" evidence="5">
    <location>
        <begin position="81"/>
        <end position="114"/>
    </location>
</feature>
<evidence type="ECO:0000256" key="2">
    <source>
        <dbReference type="ARBA" id="ARBA00022771"/>
    </source>
</evidence>
<name>A0A507EAE8_9FUNG</name>
<evidence type="ECO:0000313" key="7">
    <source>
        <dbReference type="EMBL" id="TPX61053.1"/>
    </source>
</evidence>
<dbReference type="PROSITE" id="PS00028">
    <property type="entry name" value="ZINC_FINGER_C2H2_1"/>
    <property type="match status" value="2"/>
</dbReference>
<evidence type="ECO:0000256" key="4">
    <source>
        <dbReference type="PROSITE-ProRule" id="PRU00042"/>
    </source>
</evidence>
<dbReference type="SMART" id="SM00355">
    <property type="entry name" value="ZnF_C2H2"/>
    <property type="match status" value="3"/>
</dbReference>
<dbReference type="PROSITE" id="PS50157">
    <property type="entry name" value="ZINC_FINGER_C2H2_2"/>
    <property type="match status" value="3"/>
</dbReference>
<evidence type="ECO:0000256" key="5">
    <source>
        <dbReference type="SAM" id="MobiDB-lite"/>
    </source>
</evidence>
<proteinExistence type="predicted"/>
<feature type="domain" description="C2H2-type" evidence="6">
    <location>
        <begin position="322"/>
        <end position="352"/>
    </location>
</feature>
<evidence type="ECO:0000259" key="6">
    <source>
        <dbReference type="PROSITE" id="PS50157"/>
    </source>
</evidence>
<feature type="compositionally biased region" description="Low complexity" evidence="5">
    <location>
        <begin position="88"/>
        <end position="99"/>
    </location>
</feature>
<gene>
    <name evidence="7" type="ORF">PhCBS80983_g01409</name>
</gene>
<keyword evidence="1" id="KW-0479">Metal-binding</keyword>
<protein>
    <recommendedName>
        <fullName evidence="6">C2H2-type domain-containing protein</fullName>
    </recommendedName>
</protein>
<feature type="compositionally biased region" description="Polar residues" evidence="5">
    <location>
        <begin position="100"/>
        <end position="110"/>
    </location>
</feature>
<dbReference type="GO" id="GO:0000981">
    <property type="term" value="F:DNA-binding transcription factor activity, RNA polymerase II-specific"/>
    <property type="evidence" value="ECO:0007669"/>
    <property type="project" value="TreeGrafter"/>
</dbReference>
<sequence>MSSTAHQPSSTSGLQSLLPPGSISNLPWSGYQYIPGGDMTTFFSPEQSVMEAMSLIGNELFFAEHGVQQFLDMGQEFPNLNHEVDIDSSSSPTASSSASDVTGSATSPSDEYTHESLQFEPDNFSDLVIADGSEDGGATTSSSEISLRSLINSRLPNPATSQHHEYFVPGQGQGASILQYPSQSSGMYYPSPAPMAMFYPGGTYHPYHNTSFAPQQFLNSHVLPDHPLNHGKANPFPFPNGALPALPALPEKCTSTIQSSELLQCPSLGCHKTFSKPLALKAHIKSHALERTYQCDACDASFRRSHDLKRHFRSIHTVIKPFGCETCGKRFSRMDALKRHISRQGSPCFAHH</sequence>
<feature type="domain" description="C2H2-type" evidence="6">
    <location>
        <begin position="293"/>
        <end position="321"/>
    </location>
</feature>